<keyword evidence="2" id="KW-0808">Transferase</keyword>
<evidence type="ECO:0000259" key="7">
    <source>
        <dbReference type="PROSITE" id="PS50868"/>
    </source>
</evidence>
<dbReference type="Gene3D" id="3.30.470.20">
    <property type="entry name" value="ATP-grasp fold, B domain"/>
    <property type="match status" value="1"/>
</dbReference>
<dbReference type="GO" id="GO:0005524">
    <property type="term" value="F:ATP binding"/>
    <property type="evidence" value="ECO:0007669"/>
    <property type="project" value="UniProtKB-UniRule"/>
</dbReference>
<feature type="domain" description="ATP-grasp" evidence="8">
    <location>
        <begin position="112"/>
        <end position="344"/>
    </location>
</feature>
<reference evidence="9" key="1">
    <citation type="journal article" date="2020" name="bioRxiv">
        <title>Comparative genomics of Chlamydomonas.</title>
        <authorList>
            <person name="Craig R.J."/>
            <person name="Hasan A.R."/>
            <person name="Ness R.W."/>
            <person name="Keightley P.D."/>
        </authorList>
    </citation>
    <scope>NUCLEOTIDE SEQUENCE</scope>
    <source>
        <strain evidence="9">CCAP 11/70</strain>
    </source>
</reference>
<keyword evidence="10" id="KW-1185">Reference proteome</keyword>
<evidence type="ECO:0000259" key="6">
    <source>
        <dbReference type="PROSITE" id="PS50280"/>
    </source>
</evidence>
<dbReference type="PROSITE" id="PS50280">
    <property type="entry name" value="SET"/>
    <property type="match status" value="1"/>
</dbReference>
<dbReference type="GO" id="GO:0008168">
    <property type="term" value="F:methyltransferase activity"/>
    <property type="evidence" value="ECO:0007669"/>
    <property type="project" value="UniProtKB-KW"/>
</dbReference>
<evidence type="ECO:0000256" key="4">
    <source>
        <dbReference type="PROSITE-ProRule" id="PRU00409"/>
    </source>
</evidence>
<feature type="compositionally biased region" description="Low complexity" evidence="5">
    <location>
        <begin position="390"/>
        <end position="405"/>
    </location>
</feature>
<dbReference type="Pfam" id="PF00856">
    <property type="entry name" value="SET"/>
    <property type="match status" value="1"/>
</dbReference>
<proteinExistence type="predicted"/>
<evidence type="ECO:0000256" key="3">
    <source>
        <dbReference type="ARBA" id="ARBA00022691"/>
    </source>
</evidence>
<keyword evidence="1" id="KW-0489">Methyltransferase</keyword>
<feature type="region of interest" description="Disordered" evidence="5">
    <location>
        <begin position="359"/>
        <end position="423"/>
    </location>
</feature>
<feature type="region of interest" description="Disordered" evidence="5">
    <location>
        <begin position="586"/>
        <end position="611"/>
    </location>
</feature>
<sequence length="611" mass="65781">MAGKRLRVCVLQSSVDGCKGALASVDPYRKPEAYDTAGEFEWSHVYIQKATSAAQLVELAASGRYDVYLNLCDGAWDEDRAGRDVVEALERLNLPYTGANVAFYEPTKVEMKMCAQYYGVQVPPWVHIASPSEVEAGLAAALAPPSAGGLRFPLIAKHPSGYSSVGMSRESKVADEGELRKQVSLLVSQFGGALVEEFIPGREFTVLVVEEKQAPGGAGPGGSLDPDAAAFRPVAYPPIECAFAEGEDFKHFDLKWTDYDSLQWRPLEGEPELAERLRVAACDTFTATRGVSYGRCDFRLDPHGGLWLLEINPQCGVLYPPGQHGSADFILALDPSRKHDHMAFIRSILDTALERHRRKQRKVAPRFFRRPAAGPTSLATANGHAHGHTGAEANGNGQATATANGHGHGHANGGNGVAADLPPPSSGAGGWGLVALVPIRAGEVVQRNEQRPHVIASRGFVQRCWPPGSRQREWFDAYAYPLNDQLSVTWSDDPSDWRPINHSCDPNTQLRGLDAVARRDIAAGEQLTIDYATFCTEHMAPFDCECGARGCRGRVTGQDHLAPWLGRVYGSHVSAWVAAKRAAAGLPVEEGEGEGATKEGEGEGATAGVEA</sequence>
<dbReference type="PROSITE" id="PS50975">
    <property type="entry name" value="ATP_GRASP"/>
    <property type="match status" value="1"/>
</dbReference>
<keyword evidence="4" id="KW-0067">ATP-binding</keyword>
<dbReference type="GO" id="GO:0008716">
    <property type="term" value="F:D-alanine-D-alanine ligase activity"/>
    <property type="evidence" value="ECO:0007669"/>
    <property type="project" value="TreeGrafter"/>
</dbReference>
<feature type="domain" description="Post-SET" evidence="7">
    <location>
        <begin position="540"/>
        <end position="556"/>
    </location>
</feature>
<feature type="domain" description="SET" evidence="6">
    <location>
        <begin position="413"/>
        <end position="532"/>
    </location>
</feature>
<evidence type="ECO:0000256" key="5">
    <source>
        <dbReference type="SAM" id="MobiDB-lite"/>
    </source>
</evidence>
<evidence type="ECO:0000256" key="1">
    <source>
        <dbReference type="ARBA" id="ARBA00022603"/>
    </source>
</evidence>
<dbReference type="SUPFAM" id="SSF56059">
    <property type="entry name" value="Glutathione synthetase ATP-binding domain-like"/>
    <property type="match status" value="1"/>
</dbReference>
<accession>A0A835XGJ3</accession>
<dbReference type="Gene3D" id="2.170.270.10">
    <property type="entry name" value="SET domain"/>
    <property type="match status" value="1"/>
</dbReference>
<dbReference type="InterPro" id="IPR003616">
    <property type="entry name" value="Post-SET_dom"/>
</dbReference>
<gene>
    <name evidence="9" type="ORF">HYH03_018165</name>
</gene>
<keyword evidence="3" id="KW-0949">S-adenosyl-L-methionine</keyword>
<organism evidence="9 10">
    <name type="scientific">Edaphochlamys debaryana</name>
    <dbReference type="NCBI Taxonomy" id="47281"/>
    <lineage>
        <taxon>Eukaryota</taxon>
        <taxon>Viridiplantae</taxon>
        <taxon>Chlorophyta</taxon>
        <taxon>core chlorophytes</taxon>
        <taxon>Chlorophyceae</taxon>
        <taxon>CS clade</taxon>
        <taxon>Chlamydomonadales</taxon>
        <taxon>Chlamydomonadales incertae sedis</taxon>
        <taxon>Edaphochlamys</taxon>
    </lineage>
</organism>
<dbReference type="InterPro" id="IPR011761">
    <property type="entry name" value="ATP-grasp"/>
</dbReference>
<feature type="compositionally biased region" description="Basic residues" evidence="5">
    <location>
        <begin position="359"/>
        <end position="369"/>
    </location>
</feature>
<name>A0A835XGJ3_9CHLO</name>
<comment type="caution">
    <text evidence="9">The sequence shown here is derived from an EMBL/GenBank/DDBJ whole genome shotgun (WGS) entry which is preliminary data.</text>
</comment>
<dbReference type="PANTHER" id="PTHR23132">
    <property type="entry name" value="D-ALANINE--D-ALANINE LIGASE"/>
    <property type="match status" value="1"/>
</dbReference>
<evidence type="ECO:0000259" key="8">
    <source>
        <dbReference type="PROSITE" id="PS50975"/>
    </source>
</evidence>
<dbReference type="OrthoDB" id="2017037at2759"/>
<dbReference type="GO" id="GO:0046872">
    <property type="term" value="F:metal ion binding"/>
    <property type="evidence" value="ECO:0007669"/>
    <property type="project" value="InterPro"/>
</dbReference>
<dbReference type="PROSITE" id="PS50868">
    <property type="entry name" value="POST_SET"/>
    <property type="match status" value="1"/>
</dbReference>
<dbReference type="InterPro" id="IPR001214">
    <property type="entry name" value="SET_dom"/>
</dbReference>
<dbReference type="SMART" id="SM00317">
    <property type="entry name" value="SET"/>
    <property type="match status" value="1"/>
</dbReference>
<dbReference type="PANTHER" id="PTHR23132:SF23">
    <property type="entry name" value="D-ALANINE--D-ALANINE LIGASE B"/>
    <property type="match status" value="1"/>
</dbReference>
<dbReference type="Proteomes" id="UP000612055">
    <property type="component" value="Unassembled WGS sequence"/>
</dbReference>
<dbReference type="SUPFAM" id="SSF82199">
    <property type="entry name" value="SET domain"/>
    <property type="match status" value="1"/>
</dbReference>
<evidence type="ECO:0000313" key="9">
    <source>
        <dbReference type="EMBL" id="KAG2482940.1"/>
    </source>
</evidence>
<protein>
    <submittedName>
        <fullName evidence="9">Uncharacterized protein</fullName>
    </submittedName>
</protein>
<dbReference type="AlphaFoldDB" id="A0A835XGJ3"/>
<keyword evidence="4" id="KW-0547">Nucleotide-binding</keyword>
<evidence type="ECO:0000256" key="2">
    <source>
        <dbReference type="ARBA" id="ARBA00022679"/>
    </source>
</evidence>
<dbReference type="InterPro" id="IPR046341">
    <property type="entry name" value="SET_dom_sf"/>
</dbReference>
<evidence type="ECO:0000313" key="10">
    <source>
        <dbReference type="Proteomes" id="UP000612055"/>
    </source>
</evidence>
<dbReference type="EMBL" id="JAEHOE010000196">
    <property type="protein sequence ID" value="KAG2482940.1"/>
    <property type="molecule type" value="Genomic_DNA"/>
</dbReference>
<dbReference type="GO" id="GO:0032259">
    <property type="term" value="P:methylation"/>
    <property type="evidence" value="ECO:0007669"/>
    <property type="project" value="UniProtKB-KW"/>
</dbReference>